<feature type="region of interest" description="Disordered" evidence="1">
    <location>
        <begin position="1067"/>
        <end position="1109"/>
    </location>
</feature>
<evidence type="ECO:0000256" key="1">
    <source>
        <dbReference type="SAM" id="MobiDB-lite"/>
    </source>
</evidence>
<dbReference type="AlphaFoldDB" id="A0A9W8JVN6"/>
<sequence length="1109" mass="124900">MSSNARPNKRQRTGNAYHDVVPLPEYYQTVHAREGRLRRVGNDVLTASTCRTEQESTGLWSTATSWAPLDDPEFALDPTSEQYERVVEADVMAGIDEIVPPKKAKSRVSVRQSDFHDLLHLLKNSFSVVLMSFGKNSIEATISMKSFAGKEDASFAGCKDAQTVLLVGLRHLLRLSIGVKSAFFLTWCAPAFVLSSSAYADLKKKWSGEHFIKVSLKSLGLRIQLNHTGMVCPNPIPCHSEMVILHTNGLHEAAVNYCGCSRAIPQHIQLLRRRLYPASQVTVKTCATFQLLEHLHRLALTTKASTYDFYRALLHSTNNTGIDTPKSRYRALFRTILQWRHLKLLKRAGRGHDPAGILATKPGELAVQCPSCPRPGINLPEGWRDVSDGKKFLYMMFVCMDANFRLKNQLVSNYSQDPGLGIGWAYMVPRAPYEQYVLGHTNDEDISTCVGFQALAQANTKATKGLRYTGVNGAMCGRSEMVLPLAVGNLQKGERYANMDYTFASAIRGAGLAVILISYDICCQWFTNLYKRMEEHWPSELRVPSTTKLIPAIPKLHEPMHQTANHQMYSLNFIRGVGKSDMEVPERVWAGHNALGNSTKTQAPGSRSDTLDDHIAFWNWLKEAIREWNIQIEGHRGLTASLDKEVVQKWEAMCSSWEEDGIPRTKPNPYHTEGISLSEAKVRKQLAEEEKERLAKGGIILHVTSAASFITHALEIEDAQRRIKRLARSNAGQGTARQEGGLTEQRNQLRSRISSWEQLLPIYIPGILQYKASIPAQDRNDIAENPEDVELWLPSRIAADSQSMICIEGLPAIEEKLRTAQCFDSLDGIRHILTIKSRMVAFKNKNIRGQREGTRSRSIIDRVHERARASAEKYRAARSAKLALSGHGPWEEELQELHNNDVRGYQDPDRIKHGPGRRGTLDDEQVAAGARQSPDTADDDNGELSLFNETRTRRDGTGETRRTISWIWCTKSRTPKADDLTDEILRVEWAKSRARVARCKEEVLLLQEEMRRTLSFLEWKSDWWKERAQRHCDVAKELSEGLAAYAADQSDLQIALTNHFRTMWERPLDAPVTRGADDEQESDAEDEEDADEEDADEEVNIEGEGKGQS</sequence>
<protein>
    <recommendedName>
        <fullName evidence="2">CxC2-like cysteine cluster KDZ transposase-associated domain-containing protein</fullName>
    </recommendedName>
</protein>
<proteinExistence type="predicted"/>
<dbReference type="InterPro" id="IPR041457">
    <property type="entry name" value="CxC2_KDZ-assoc"/>
</dbReference>
<dbReference type="InterPro" id="IPR040521">
    <property type="entry name" value="KDZ"/>
</dbReference>
<evidence type="ECO:0000313" key="3">
    <source>
        <dbReference type="EMBL" id="KAJ3501027.1"/>
    </source>
</evidence>
<dbReference type="OrthoDB" id="2682806at2759"/>
<comment type="caution">
    <text evidence="3">The sequence shown here is derived from an EMBL/GenBank/DDBJ whole genome shotgun (WGS) entry which is preliminary data.</text>
</comment>
<dbReference type="Pfam" id="PF18758">
    <property type="entry name" value="KDZ"/>
    <property type="match status" value="1"/>
</dbReference>
<accession>A0A9W8JVN6</accession>
<feature type="compositionally biased region" description="Basic and acidic residues" evidence="1">
    <location>
        <begin position="901"/>
        <end position="912"/>
    </location>
</feature>
<reference evidence="3" key="1">
    <citation type="submission" date="2022-07" db="EMBL/GenBank/DDBJ databases">
        <title>Genome Sequence of Agrocybe chaxingu.</title>
        <authorList>
            <person name="Buettner E."/>
        </authorList>
    </citation>
    <scope>NUCLEOTIDE SEQUENCE</scope>
    <source>
        <strain evidence="3">MP-N11</strain>
    </source>
</reference>
<feature type="region of interest" description="Disordered" evidence="1">
    <location>
        <begin position="901"/>
        <end position="956"/>
    </location>
</feature>
<dbReference type="Pfam" id="PF18803">
    <property type="entry name" value="CxC2"/>
    <property type="match status" value="1"/>
</dbReference>
<organism evidence="3 4">
    <name type="scientific">Agrocybe chaxingu</name>
    <dbReference type="NCBI Taxonomy" id="84603"/>
    <lineage>
        <taxon>Eukaryota</taxon>
        <taxon>Fungi</taxon>
        <taxon>Dikarya</taxon>
        <taxon>Basidiomycota</taxon>
        <taxon>Agaricomycotina</taxon>
        <taxon>Agaricomycetes</taxon>
        <taxon>Agaricomycetidae</taxon>
        <taxon>Agaricales</taxon>
        <taxon>Agaricineae</taxon>
        <taxon>Strophariaceae</taxon>
        <taxon>Agrocybe</taxon>
    </lineage>
</organism>
<evidence type="ECO:0000313" key="4">
    <source>
        <dbReference type="Proteomes" id="UP001148786"/>
    </source>
</evidence>
<feature type="compositionally biased region" description="Acidic residues" evidence="1">
    <location>
        <begin position="1078"/>
        <end position="1101"/>
    </location>
</feature>
<keyword evidence="4" id="KW-1185">Reference proteome</keyword>
<gene>
    <name evidence="3" type="ORF">NLJ89_g9529</name>
</gene>
<feature type="domain" description="CxC2-like cysteine cluster KDZ transposase-associated" evidence="2">
    <location>
        <begin position="216"/>
        <end position="321"/>
    </location>
</feature>
<dbReference type="Proteomes" id="UP001148786">
    <property type="component" value="Unassembled WGS sequence"/>
</dbReference>
<evidence type="ECO:0000259" key="2">
    <source>
        <dbReference type="Pfam" id="PF18803"/>
    </source>
</evidence>
<dbReference type="EMBL" id="JANKHO010001503">
    <property type="protein sequence ID" value="KAJ3501027.1"/>
    <property type="molecule type" value="Genomic_DNA"/>
</dbReference>
<name>A0A9W8JVN6_9AGAR</name>